<evidence type="ECO:0000313" key="3">
    <source>
        <dbReference type="EMBL" id="KAH7029462.1"/>
    </source>
</evidence>
<dbReference type="GO" id="GO:0019825">
    <property type="term" value="F:oxygen binding"/>
    <property type="evidence" value="ECO:0007669"/>
    <property type="project" value="InterPro"/>
</dbReference>
<dbReference type="InterPro" id="IPR044398">
    <property type="entry name" value="Globin-sensor_dom"/>
</dbReference>
<reference evidence="3" key="1">
    <citation type="journal article" date="2021" name="Nat. Commun.">
        <title>Genetic determinants of endophytism in the Arabidopsis root mycobiome.</title>
        <authorList>
            <person name="Mesny F."/>
            <person name="Miyauchi S."/>
            <person name="Thiergart T."/>
            <person name="Pickel B."/>
            <person name="Atanasova L."/>
            <person name="Karlsson M."/>
            <person name="Huettel B."/>
            <person name="Barry K.W."/>
            <person name="Haridas S."/>
            <person name="Chen C."/>
            <person name="Bauer D."/>
            <person name="Andreopoulos W."/>
            <person name="Pangilinan J."/>
            <person name="LaButti K."/>
            <person name="Riley R."/>
            <person name="Lipzen A."/>
            <person name="Clum A."/>
            <person name="Drula E."/>
            <person name="Henrissat B."/>
            <person name="Kohler A."/>
            <person name="Grigoriev I.V."/>
            <person name="Martin F.M."/>
            <person name="Hacquard S."/>
        </authorList>
    </citation>
    <scope>NUCLEOTIDE SEQUENCE</scope>
    <source>
        <strain evidence="3">MPI-CAGE-CH-0230</strain>
    </source>
</reference>
<feature type="region of interest" description="Disordered" evidence="1">
    <location>
        <begin position="202"/>
        <end position="222"/>
    </location>
</feature>
<dbReference type="RefSeq" id="XP_046011750.1">
    <property type="nucleotide sequence ID" value="XM_046154276.1"/>
</dbReference>
<dbReference type="AlphaFoldDB" id="A0A9P8Y4K9"/>
<feature type="domain" description="Globin-sensor" evidence="2">
    <location>
        <begin position="20"/>
        <end position="197"/>
    </location>
</feature>
<dbReference type="Pfam" id="PF11563">
    <property type="entry name" value="Protoglobin"/>
    <property type="match status" value="1"/>
</dbReference>
<dbReference type="EMBL" id="JAGTJQ010000006">
    <property type="protein sequence ID" value="KAH7029462.1"/>
    <property type="molecule type" value="Genomic_DNA"/>
</dbReference>
<feature type="region of interest" description="Disordered" evidence="1">
    <location>
        <begin position="234"/>
        <end position="329"/>
    </location>
</feature>
<keyword evidence="4" id="KW-1185">Reference proteome</keyword>
<dbReference type="InterPro" id="IPR012292">
    <property type="entry name" value="Globin/Proto"/>
</dbReference>
<dbReference type="Proteomes" id="UP000756346">
    <property type="component" value="Unassembled WGS sequence"/>
</dbReference>
<evidence type="ECO:0000313" key="4">
    <source>
        <dbReference type="Proteomes" id="UP000756346"/>
    </source>
</evidence>
<accession>A0A9P8Y4K9</accession>
<dbReference type="OrthoDB" id="10027058at2759"/>
<gene>
    <name evidence="3" type="ORF">B0I36DRAFT_325819</name>
</gene>
<dbReference type="GeneID" id="70183822"/>
<organism evidence="3 4">
    <name type="scientific">Microdochium trichocladiopsis</name>
    <dbReference type="NCBI Taxonomy" id="1682393"/>
    <lineage>
        <taxon>Eukaryota</taxon>
        <taxon>Fungi</taxon>
        <taxon>Dikarya</taxon>
        <taxon>Ascomycota</taxon>
        <taxon>Pezizomycotina</taxon>
        <taxon>Sordariomycetes</taxon>
        <taxon>Xylariomycetidae</taxon>
        <taxon>Xylariales</taxon>
        <taxon>Microdochiaceae</taxon>
        <taxon>Microdochium</taxon>
    </lineage>
</organism>
<comment type="caution">
    <text evidence="3">The sequence shown here is derived from an EMBL/GenBank/DDBJ whole genome shotgun (WGS) entry which is preliminary data.</text>
</comment>
<feature type="compositionally biased region" description="Polar residues" evidence="1">
    <location>
        <begin position="290"/>
        <end position="299"/>
    </location>
</feature>
<protein>
    <submittedName>
        <fullName evidence="3">Protoglobin-domain-containing protein</fullName>
    </submittedName>
</protein>
<proteinExistence type="predicted"/>
<feature type="compositionally biased region" description="Low complexity" evidence="1">
    <location>
        <begin position="244"/>
        <end position="256"/>
    </location>
</feature>
<dbReference type="PANTHER" id="PTHR42071">
    <property type="entry name" value="PROTOGLOBIN DOMAIN-CONTAINING PROTEIN"/>
    <property type="match status" value="1"/>
</dbReference>
<name>A0A9P8Y4K9_9PEZI</name>
<dbReference type="Gene3D" id="1.10.490.10">
    <property type="entry name" value="Globins"/>
    <property type="match status" value="1"/>
</dbReference>
<evidence type="ECO:0000259" key="2">
    <source>
        <dbReference type="Pfam" id="PF11563"/>
    </source>
</evidence>
<dbReference type="GO" id="GO:0020037">
    <property type="term" value="F:heme binding"/>
    <property type="evidence" value="ECO:0007669"/>
    <property type="project" value="InterPro"/>
</dbReference>
<feature type="compositionally biased region" description="Basic and acidic residues" evidence="1">
    <location>
        <begin position="212"/>
        <end position="222"/>
    </location>
</feature>
<evidence type="ECO:0000256" key="1">
    <source>
        <dbReference type="SAM" id="MobiDB-lite"/>
    </source>
</evidence>
<feature type="compositionally biased region" description="Basic and acidic residues" evidence="1">
    <location>
        <begin position="280"/>
        <end position="289"/>
    </location>
</feature>
<dbReference type="PANTHER" id="PTHR42071:SF1">
    <property type="entry name" value="GLOBIN-SENSOR DOMAIN-CONTAINING PROTEIN"/>
    <property type="match status" value="1"/>
</dbReference>
<sequence length="329" mass="36256">MAGHMPMRHISRKELYTDIESRVRYLHSFLDFGSDDIEALIYASKYVKILIPAVVNIVYKKLLQYDITARAFTTRSTSFEGPMDAVPTEDSPQMLHRKAFLRAYLNKLCSDPSRLEYWKYCNKVGMMHVGLGREHPLHIEYIHLGATMALIHEVMTEAILSHPRLSLQRKIAIVKALGKVIWIQNDFMAKWHVRDGDEFQHQAEEGDGSVANKDHPAVEPEGYMDGKKILEDVEDEQGGGGASSAGANTAAHHSSGLPRPTSGACPFSGISRDMQSLKVTESHGEHSLGKDSSVNTATPRSPPAVLPRLASHAPAAGSPVHTGTVEEQA</sequence>